<keyword evidence="3" id="KW-0227">DNA damage</keyword>
<dbReference type="PANTHER" id="PTHR46460">
    <property type="entry name" value="METHYLATED-DNA--PROTEIN-CYSTEINE METHYLTRANSFERASE"/>
    <property type="match status" value="1"/>
</dbReference>
<dbReference type="InterPro" id="IPR008332">
    <property type="entry name" value="MethylG_MeTrfase_N"/>
</dbReference>
<feature type="region of interest" description="Disordered" evidence="4">
    <location>
        <begin position="233"/>
        <end position="254"/>
    </location>
</feature>
<dbReference type="Pfam" id="PF02870">
    <property type="entry name" value="Methyltransf_1N"/>
    <property type="match status" value="1"/>
</dbReference>
<dbReference type="AlphaFoldDB" id="A0A8I3W3L0"/>
<name>A0A8I3W3L0_CALJA</name>
<dbReference type="GO" id="GO:0006281">
    <property type="term" value="P:DNA repair"/>
    <property type="evidence" value="ECO:0007669"/>
    <property type="project" value="InterPro"/>
</dbReference>
<evidence type="ECO:0000256" key="3">
    <source>
        <dbReference type="ARBA" id="ARBA00022763"/>
    </source>
</evidence>
<reference evidence="7" key="3">
    <citation type="submission" date="2025-09" db="UniProtKB">
        <authorList>
            <consortium name="Ensembl"/>
        </authorList>
    </citation>
    <scope>IDENTIFICATION</scope>
</reference>
<dbReference type="InterPro" id="IPR036631">
    <property type="entry name" value="MGMT_N_sf"/>
</dbReference>
<feature type="domain" description="Methylated-DNA-[protein]-cysteine S-methyltransferase DNA binding" evidence="5">
    <location>
        <begin position="164"/>
        <end position="207"/>
    </location>
</feature>
<dbReference type="InterPro" id="IPR036217">
    <property type="entry name" value="MethylDNA_cys_MeTrfase_DNAb"/>
</dbReference>
<comment type="similarity">
    <text evidence="1">Belongs to the MGMT family.</text>
</comment>
<dbReference type="GO" id="GO:0005654">
    <property type="term" value="C:nucleoplasm"/>
    <property type="evidence" value="ECO:0007669"/>
    <property type="project" value="TreeGrafter"/>
</dbReference>
<feature type="domain" description="Methylguanine DNA methyltransferase ribonuclease-like" evidence="6">
    <location>
        <begin position="38"/>
        <end position="71"/>
    </location>
</feature>
<reference evidence="7 8" key="1">
    <citation type="submission" date="2009-03" db="EMBL/GenBank/DDBJ databases">
        <authorList>
            <person name="Warren W."/>
            <person name="Ye L."/>
            <person name="Minx P."/>
            <person name="Worley K."/>
            <person name="Gibbs R."/>
            <person name="Wilson R.K."/>
        </authorList>
    </citation>
    <scope>NUCLEOTIDE SEQUENCE [LARGE SCALE GENOMIC DNA]</scope>
</reference>
<dbReference type="Pfam" id="PF01035">
    <property type="entry name" value="DNA_binding_1"/>
    <property type="match status" value="1"/>
</dbReference>
<dbReference type="Gene3D" id="3.30.160.70">
    <property type="entry name" value="Methylated DNA-protein cysteine methyltransferase domain"/>
    <property type="match status" value="1"/>
</dbReference>
<gene>
    <name evidence="7" type="primary">MGMT</name>
</gene>
<protein>
    <recommendedName>
        <fullName evidence="2">Methylated-DNA--protein-cysteine methyltransferase</fullName>
    </recommendedName>
</protein>
<dbReference type="Gene3D" id="1.10.10.10">
    <property type="entry name" value="Winged helix-like DNA-binding domain superfamily/Winged helix DNA-binding domain"/>
    <property type="match status" value="1"/>
</dbReference>
<evidence type="ECO:0000256" key="1">
    <source>
        <dbReference type="ARBA" id="ARBA00008711"/>
    </source>
</evidence>
<reference evidence="7" key="2">
    <citation type="submission" date="2025-08" db="UniProtKB">
        <authorList>
            <consortium name="Ensembl"/>
        </authorList>
    </citation>
    <scope>IDENTIFICATION</scope>
</reference>
<evidence type="ECO:0000256" key="2">
    <source>
        <dbReference type="ARBA" id="ARBA00015377"/>
    </source>
</evidence>
<dbReference type="InterPro" id="IPR036388">
    <property type="entry name" value="WH-like_DNA-bd_sf"/>
</dbReference>
<dbReference type="FunFam" id="3.30.160.70:FF:000001">
    <property type="entry name" value="Methylated-DNA--protein-cysteine methyltransferase"/>
    <property type="match status" value="2"/>
</dbReference>
<dbReference type="Ensembl" id="ENSCJAT00000137963.1">
    <property type="protein sequence ID" value="ENSCJAP00000080801.1"/>
    <property type="gene ID" value="ENSCJAG00000014351.5"/>
</dbReference>
<dbReference type="GeneTree" id="ENSGT00390000015799"/>
<dbReference type="PANTHER" id="PTHR46460:SF1">
    <property type="entry name" value="METHYLATED-DNA--PROTEIN-CYSTEINE METHYLTRANSFERASE"/>
    <property type="match status" value="1"/>
</dbReference>
<dbReference type="SUPFAM" id="SSF46767">
    <property type="entry name" value="Methylated DNA-protein cysteine methyltransferase, C-terminal domain"/>
    <property type="match status" value="1"/>
</dbReference>
<proteinExistence type="inferred from homology"/>
<dbReference type="GO" id="GO:0003908">
    <property type="term" value="F:methylated-DNA-[protein]-cysteine S-methyltransferase activity"/>
    <property type="evidence" value="ECO:0007669"/>
    <property type="project" value="InterPro"/>
</dbReference>
<evidence type="ECO:0000259" key="6">
    <source>
        <dbReference type="Pfam" id="PF02870"/>
    </source>
</evidence>
<dbReference type="Proteomes" id="UP000008225">
    <property type="component" value="Chromosome 12"/>
</dbReference>
<dbReference type="InterPro" id="IPR014048">
    <property type="entry name" value="MethylDNA_cys_MeTrfase_DNA-bd"/>
</dbReference>
<evidence type="ECO:0000313" key="8">
    <source>
        <dbReference type="Proteomes" id="UP000008225"/>
    </source>
</evidence>
<sequence length="339" mass="36578">MLGQPALLEHFASRRLQVLAVRTVCDLVLGKMDKTCEMKRTTLDSPLGKLELSGCEQGLHKISFLGQGTPAAERLRSVAGQPCPPARAKSPRCLVNMQFSQHLPRRSNSAMEVPAPAEVLRGPEPLKQCAAWLNAYFQQPEAIEELPVPALHHPVFQQESFTRQVLWELLKAVKFGEVVSYQQLAALAGNPKAARAVGGAMRSNPQPSSGATQDAKEGIGDMAFLSSTSALPWSRQPRTCGAGRQRLDPEGPQWRPSGHVEVLHLPGENTQLMGEGESVFQVQFCRFCLVVAAIVSTLVSVEKVAEGFQKHSVFGGGFGDHQPASLTVASESSSGQALL</sequence>
<keyword evidence="8" id="KW-1185">Reference proteome</keyword>
<evidence type="ECO:0000256" key="4">
    <source>
        <dbReference type="SAM" id="MobiDB-lite"/>
    </source>
</evidence>
<evidence type="ECO:0000259" key="5">
    <source>
        <dbReference type="Pfam" id="PF01035"/>
    </source>
</evidence>
<dbReference type="CDD" id="cd06445">
    <property type="entry name" value="ATase"/>
    <property type="match status" value="1"/>
</dbReference>
<dbReference type="NCBIfam" id="TIGR00589">
    <property type="entry name" value="ogt"/>
    <property type="match status" value="1"/>
</dbReference>
<evidence type="ECO:0000313" key="7">
    <source>
        <dbReference type="Ensembl" id="ENSCJAP00000080801.1"/>
    </source>
</evidence>
<organism evidence="7 8">
    <name type="scientific">Callithrix jacchus</name>
    <name type="common">White-tufted-ear marmoset</name>
    <name type="synonym">Simia Jacchus</name>
    <dbReference type="NCBI Taxonomy" id="9483"/>
    <lineage>
        <taxon>Eukaryota</taxon>
        <taxon>Metazoa</taxon>
        <taxon>Chordata</taxon>
        <taxon>Craniata</taxon>
        <taxon>Vertebrata</taxon>
        <taxon>Euteleostomi</taxon>
        <taxon>Mammalia</taxon>
        <taxon>Eutheria</taxon>
        <taxon>Euarchontoglires</taxon>
        <taxon>Primates</taxon>
        <taxon>Haplorrhini</taxon>
        <taxon>Platyrrhini</taxon>
        <taxon>Cebidae</taxon>
        <taxon>Callitrichinae</taxon>
        <taxon>Callithrix</taxon>
        <taxon>Callithrix</taxon>
    </lineage>
</organism>
<dbReference type="SUPFAM" id="SSF53155">
    <property type="entry name" value="Methylated DNA-protein cysteine methyltransferase domain"/>
    <property type="match status" value="2"/>
</dbReference>
<accession>A0A8I3W3L0</accession>